<dbReference type="GO" id="GO:0009279">
    <property type="term" value="C:cell outer membrane"/>
    <property type="evidence" value="ECO:0007669"/>
    <property type="project" value="UniProtKB-SubCell"/>
</dbReference>
<dbReference type="InterPro" id="IPR012910">
    <property type="entry name" value="Plug_dom"/>
</dbReference>
<gene>
    <name evidence="14" type="ORF">dnm_036330</name>
</gene>
<dbReference type="PROSITE" id="PS52016">
    <property type="entry name" value="TONB_DEPENDENT_REC_3"/>
    <property type="match status" value="1"/>
</dbReference>
<dbReference type="RefSeq" id="WP_207682722.1">
    <property type="nucleotide sequence ID" value="NZ_CP061800.1"/>
</dbReference>
<evidence type="ECO:0000313" key="14">
    <source>
        <dbReference type="EMBL" id="QTA87600.1"/>
    </source>
</evidence>
<keyword evidence="2 10" id="KW-0813">Transport</keyword>
<feature type="domain" description="TonB-dependent receptor plug" evidence="13">
    <location>
        <begin position="60"/>
        <end position="168"/>
    </location>
</feature>
<feature type="domain" description="TonB-dependent receptor-like beta-barrel" evidence="12">
    <location>
        <begin position="195"/>
        <end position="646"/>
    </location>
</feature>
<evidence type="ECO:0000256" key="1">
    <source>
        <dbReference type="ARBA" id="ARBA00004571"/>
    </source>
</evidence>
<proteinExistence type="inferred from homology"/>
<keyword evidence="5" id="KW-0732">Signal</keyword>
<dbReference type="Gene3D" id="2.40.170.20">
    <property type="entry name" value="TonB-dependent receptor, beta-barrel domain"/>
    <property type="match status" value="1"/>
</dbReference>
<reference evidence="14" key="1">
    <citation type="journal article" date="2021" name="Microb. Physiol.">
        <title>Proteogenomic Insights into the Physiology of Marine, Sulfate-Reducing, Filamentous Desulfonema limicola and Desulfonema magnum.</title>
        <authorList>
            <person name="Schnaars V."/>
            <person name="Wohlbrand L."/>
            <person name="Scheve S."/>
            <person name="Hinrichs C."/>
            <person name="Reinhardt R."/>
            <person name="Rabus R."/>
        </authorList>
    </citation>
    <scope>NUCLEOTIDE SEQUENCE</scope>
    <source>
        <strain evidence="14">4be13</strain>
    </source>
</reference>
<keyword evidence="6 11" id="KW-0798">TonB box</keyword>
<evidence type="ECO:0000256" key="2">
    <source>
        <dbReference type="ARBA" id="ARBA00022448"/>
    </source>
</evidence>
<keyword evidence="15" id="KW-1185">Reference proteome</keyword>
<dbReference type="Pfam" id="PF00593">
    <property type="entry name" value="TonB_dep_Rec_b-barrel"/>
    <property type="match status" value="1"/>
</dbReference>
<dbReference type="Proteomes" id="UP000663722">
    <property type="component" value="Chromosome"/>
</dbReference>
<dbReference type="CDD" id="cd01347">
    <property type="entry name" value="ligand_gated_channel"/>
    <property type="match status" value="1"/>
</dbReference>
<evidence type="ECO:0000313" key="15">
    <source>
        <dbReference type="Proteomes" id="UP000663722"/>
    </source>
</evidence>
<protein>
    <submittedName>
        <fullName evidence="14">TonB-dependent receptor-like superfamily protein</fullName>
    </submittedName>
</protein>
<dbReference type="Gene3D" id="2.170.130.10">
    <property type="entry name" value="TonB-dependent receptor, plug domain"/>
    <property type="match status" value="1"/>
</dbReference>
<evidence type="ECO:0000256" key="10">
    <source>
        <dbReference type="PROSITE-ProRule" id="PRU01360"/>
    </source>
</evidence>
<keyword evidence="4 10" id="KW-0812">Transmembrane</keyword>
<evidence type="ECO:0000256" key="8">
    <source>
        <dbReference type="ARBA" id="ARBA00023170"/>
    </source>
</evidence>
<evidence type="ECO:0000256" key="7">
    <source>
        <dbReference type="ARBA" id="ARBA00023136"/>
    </source>
</evidence>
<dbReference type="InterPro" id="IPR039426">
    <property type="entry name" value="TonB-dep_rcpt-like"/>
</dbReference>
<name>A0A975GNB4_9BACT</name>
<dbReference type="SUPFAM" id="SSF56935">
    <property type="entry name" value="Porins"/>
    <property type="match status" value="1"/>
</dbReference>
<keyword evidence="8 14" id="KW-0675">Receptor</keyword>
<organism evidence="14 15">
    <name type="scientific">Desulfonema magnum</name>
    <dbReference type="NCBI Taxonomy" id="45655"/>
    <lineage>
        <taxon>Bacteria</taxon>
        <taxon>Pseudomonadati</taxon>
        <taxon>Thermodesulfobacteriota</taxon>
        <taxon>Desulfobacteria</taxon>
        <taxon>Desulfobacterales</taxon>
        <taxon>Desulfococcaceae</taxon>
        <taxon>Desulfonema</taxon>
    </lineage>
</organism>
<dbReference type="InterPro" id="IPR036942">
    <property type="entry name" value="Beta-barrel_TonB_sf"/>
</dbReference>
<dbReference type="GO" id="GO:0044718">
    <property type="term" value="P:siderophore transmembrane transport"/>
    <property type="evidence" value="ECO:0007669"/>
    <property type="project" value="TreeGrafter"/>
</dbReference>
<dbReference type="GO" id="GO:0015344">
    <property type="term" value="F:siderophore uptake transmembrane transporter activity"/>
    <property type="evidence" value="ECO:0007669"/>
    <property type="project" value="TreeGrafter"/>
</dbReference>
<dbReference type="PANTHER" id="PTHR30069:SF29">
    <property type="entry name" value="HEMOGLOBIN AND HEMOGLOBIN-HAPTOGLOBIN-BINDING PROTEIN 1-RELATED"/>
    <property type="match status" value="1"/>
</dbReference>
<evidence type="ECO:0000259" key="12">
    <source>
        <dbReference type="Pfam" id="PF00593"/>
    </source>
</evidence>
<keyword evidence="7 10" id="KW-0472">Membrane</keyword>
<keyword evidence="9 10" id="KW-0998">Cell outer membrane</keyword>
<dbReference type="Pfam" id="PF07715">
    <property type="entry name" value="Plug"/>
    <property type="match status" value="1"/>
</dbReference>
<evidence type="ECO:0000256" key="6">
    <source>
        <dbReference type="ARBA" id="ARBA00023077"/>
    </source>
</evidence>
<dbReference type="AlphaFoldDB" id="A0A975GNB4"/>
<dbReference type="InterPro" id="IPR037066">
    <property type="entry name" value="Plug_dom_sf"/>
</dbReference>
<evidence type="ECO:0000256" key="5">
    <source>
        <dbReference type="ARBA" id="ARBA00022729"/>
    </source>
</evidence>
<sequence length="678" mass="77269">MKLSKERLMIVLLVSFVSMLAEGIVFGDEHAVPEDLTELSIEELMEVEVTLTARKPRKLSHSAAAIFVITAEDIRRSGVTSIPDALRMAPGIQVCRIDSNKWAVTSRGFNSRYAAKLLVLMDGRTIYSPLFSGTFWEVQDTLLEDIKQIEVIRGPGASLWGANAVNGIINIITKSSEKTRGGLAFTGFGTEEQGFGGARYGDTLGEKGDYRIYVKYFDRDEAANANGDGTSDDWRMFRTGFRADQKLAEKNSFTLQGDIYSGKNDNRSVLPSVNPPYAEIYNEQDSRMSGGNILGRWQHIFSGTSDMTLQIYYDYTEKEEFRASWNGDLFDMDFQHHFALGRRQEMMWGLGYRYYQNDIRPSFIVTFDPPERKDHLFSAFIQDDITLVKERLWLTLGARFEHNDSTGFEFQPNVRILWMPYEKNTLWAAISRAVKTPSQVDDDIKFTGQIIPPNTPENQHLLPVAITFTGDRNILSEEIIALELGYRLHVADQLSFDTTAFYNVYDNLIATVPGLPEICLQPQYVSVPYVFTNIMKGEIRGVEIAANWNLSEQWRLKAAYTYFESDLRFKGNGVPEVTPLTKGVPPSHQFSLRSFTDLPWNLECDLWLRYADDIQEGEVDAYTTLDARLGWNPLKNLELSIVGQNLLEPQHPEFIEMFLFSEPTQVERCVYGKITWQF</sequence>
<keyword evidence="3 10" id="KW-1134">Transmembrane beta strand</keyword>
<comment type="similarity">
    <text evidence="10 11">Belongs to the TonB-dependent receptor family.</text>
</comment>
<evidence type="ECO:0000256" key="4">
    <source>
        <dbReference type="ARBA" id="ARBA00022692"/>
    </source>
</evidence>
<dbReference type="EMBL" id="CP061800">
    <property type="protein sequence ID" value="QTA87600.1"/>
    <property type="molecule type" value="Genomic_DNA"/>
</dbReference>
<dbReference type="PANTHER" id="PTHR30069">
    <property type="entry name" value="TONB-DEPENDENT OUTER MEMBRANE RECEPTOR"/>
    <property type="match status" value="1"/>
</dbReference>
<accession>A0A975GNB4</accession>
<evidence type="ECO:0000259" key="13">
    <source>
        <dbReference type="Pfam" id="PF07715"/>
    </source>
</evidence>
<evidence type="ECO:0000256" key="11">
    <source>
        <dbReference type="RuleBase" id="RU003357"/>
    </source>
</evidence>
<evidence type="ECO:0000256" key="3">
    <source>
        <dbReference type="ARBA" id="ARBA00022452"/>
    </source>
</evidence>
<dbReference type="KEGG" id="dmm:dnm_036330"/>
<comment type="subcellular location">
    <subcellularLocation>
        <location evidence="1 10">Cell outer membrane</location>
        <topology evidence="1 10">Multi-pass membrane protein</topology>
    </subcellularLocation>
</comment>
<dbReference type="InterPro" id="IPR000531">
    <property type="entry name" value="Beta-barrel_TonB"/>
</dbReference>
<evidence type="ECO:0000256" key="9">
    <source>
        <dbReference type="ARBA" id="ARBA00023237"/>
    </source>
</evidence>